<dbReference type="AlphaFoldDB" id="A0A9P7NE54"/>
<evidence type="ECO:0000313" key="2">
    <source>
        <dbReference type="EMBL" id="KAG6014977.1"/>
    </source>
</evidence>
<gene>
    <name evidence="2" type="ORF">E4U43_005927</name>
</gene>
<feature type="region of interest" description="Disordered" evidence="1">
    <location>
        <begin position="1"/>
        <end position="35"/>
    </location>
</feature>
<comment type="caution">
    <text evidence="2">The sequence shown here is derived from an EMBL/GenBank/DDBJ whole genome shotgun (WGS) entry which is preliminary data.</text>
</comment>
<evidence type="ECO:0000256" key="1">
    <source>
        <dbReference type="SAM" id="MobiDB-lite"/>
    </source>
</evidence>
<evidence type="ECO:0000313" key="3">
    <source>
        <dbReference type="Proteomes" id="UP000748025"/>
    </source>
</evidence>
<keyword evidence="3" id="KW-1185">Reference proteome</keyword>
<organism evidence="2 3">
    <name type="scientific">Claviceps pusilla</name>
    <dbReference type="NCBI Taxonomy" id="123648"/>
    <lineage>
        <taxon>Eukaryota</taxon>
        <taxon>Fungi</taxon>
        <taxon>Dikarya</taxon>
        <taxon>Ascomycota</taxon>
        <taxon>Pezizomycotina</taxon>
        <taxon>Sordariomycetes</taxon>
        <taxon>Hypocreomycetidae</taxon>
        <taxon>Hypocreales</taxon>
        <taxon>Clavicipitaceae</taxon>
        <taxon>Claviceps</taxon>
    </lineage>
</organism>
<dbReference type="Proteomes" id="UP000748025">
    <property type="component" value="Unassembled WGS sequence"/>
</dbReference>
<name>A0A9P7NE54_9HYPO</name>
<reference evidence="2" key="1">
    <citation type="journal article" date="2020" name="bioRxiv">
        <title>Whole genome comparisons of ergot fungi reveals the divergence and evolution of species within the genus Claviceps are the result of varying mechanisms driving genome evolution and host range expansion.</title>
        <authorList>
            <person name="Wyka S.A."/>
            <person name="Mondo S.J."/>
            <person name="Liu M."/>
            <person name="Dettman J."/>
            <person name="Nalam V."/>
            <person name="Broders K.D."/>
        </authorList>
    </citation>
    <scope>NUCLEOTIDE SEQUENCE</scope>
    <source>
        <strain evidence="2">CCC 602</strain>
    </source>
</reference>
<dbReference type="EMBL" id="SRPW01000397">
    <property type="protein sequence ID" value="KAG6014977.1"/>
    <property type="molecule type" value="Genomic_DNA"/>
</dbReference>
<accession>A0A9P7NE54</accession>
<sequence>MAKMSHRRDGSIPRFTITSASTSTSGTAALGPDTSELGSLQLHNVRPVVENVLNPYNHSVPGVQLQVCTESGSDELPERQRSSSPIVSIYLKLGHADFRCFDMPEQCRLLAHK</sequence>
<feature type="compositionally biased region" description="Low complexity" evidence="1">
    <location>
        <begin position="18"/>
        <end position="29"/>
    </location>
</feature>
<proteinExistence type="predicted"/>
<protein>
    <submittedName>
        <fullName evidence="2">Uncharacterized protein</fullName>
    </submittedName>
</protein>